<evidence type="ECO:0000313" key="3">
    <source>
        <dbReference type="Proteomes" id="UP001066276"/>
    </source>
</evidence>
<organism evidence="2 3">
    <name type="scientific">Pleurodeles waltl</name>
    <name type="common">Iberian ribbed newt</name>
    <dbReference type="NCBI Taxonomy" id="8319"/>
    <lineage>
        <taxon>Eukaryota</taxon>
        <taxon>Metazoa</taxon>
        <taxon>Chordata</taxon>
        <taxon>Craniata</taxon>
        <taxon>Vertebrata</taxon>
        <taxon>Euteleostomi</taxon>
        <taxon>Amphibia</taxon>
        <taxon>Batrachia</taxon>
        <taxon>Caudata</taxon>
        <taxon>Salamandroidea</taxon>
        <taxon>Salamandridae</taxon>
        <taxon>Pleurodelinae</taxon>
        <taxon>Pleurodeles</taxon>
    </lineage>
</organism>
<feature type="region of interest" description="Disordered" evidence="1">
    <location>
        <begin position="1"/>
        <end position="65"/>
    </location>
</feature>
<accession>A0AAV7KRY0</accession>
<dbReference type="EMBL" id="JANPWB010000016">
    <property type="protein sequence ID" value="KAJ1080984.1"/>
    <property type="molecule type" value="Genomic_DNA"/>
</dbReference>
<feature type="compositionally biased region" description="Gly residues" evidence="1">
    <location>
        <begin position="40"/>
        <end position="55"/>
    </location>
</feature>
<reference evidence="2" key="1">
    <citation type="journal article" date="2022" name="bioRxiv">
        <title>Sequencing and chromosome-scale assembly of the giantPleurodeles waltlgenome.</title>
        <authorList>
            <person name="Brown T."/>
            <person name="Elewa A."/>
            <person name="Iarovenko S."/>
            <person name="Subramanian E."/>
            <person name="Araus A.J."/>
            <person name="Petzold A."/>
            <person name="Susuki M."/>
            <person name="Suzuki K.-i.T."/>
            <person name="Hayashi T."/>
            <person name="Toyoda A."/>
            <person name="Oliveira C."/>
            <person name="Osipova E."/>
            <person name="Leigh N.D."/>
            <person name="Simon A."/>
            <person name="Yun M.H."/>
        </authorList>
    </citation>
    <scope>NUCLEOTIDE SEQUENCE</scope>
    <source>
        <strain evidence="2">20211129_DDA</strain>
        <tissue evidence="2">Liver</tissue>
    </source>
</reference>
<dbReference type="AlphaFoldDB" id="A0AAV7KRY0"/>
<gene>
    <name evidence="2" type="ORF">NDU88_001171</name>
</gene>
<dbReference type="Proteomes" id="UP001066276">
    <property type="component" value="Chromosome 12"/>
</dbReference>
<comment type="caution">
    <text evidence="2">The sequence shown here is derived from an EMBL/GenBank/DDBJ whole genome shotgun (WGS) entry which is preliminary data.</text>
</comment>
<feature type="compositionally biased region" description="Basic and acidic residues" evidence="1">
    <location>
        <begin position="23"/>
        <end position="35"/>
    </location>
</feature>
<keyword evidence="3" id="KW-1185">Reference proteome</keyword>
<name>A0AAV7KRY0_PLEWA</name>
<proteinExistence type="predicted"/>
<sequence>MRPLLVGVDERAGAAEAGGSRNLPERGWARLRDTGTTEGAQGGSTGTAGSGGGGHRSGRRETARGRVLHAALRAGISMGTKAWETMALPPLSLCPPARPVLSQIPQKRHVLEKPTSWWHWLDIETEVAQPG</sequence>
<evidence type="ECO:0000256" key="1">
    <source>
        <dbReference type="SAM" id="MobiDB-lite"/>
    </source>
</evidence>
<protein>
    <submittedName>
        <fullName evidence="2">Uncharacterized protein</fullName>
    </submittedName>
</protein>
<evidence type="ECO:0000313" key="2">
    <source>
        <dbReference type="EMBL" id="KAJ1080984.1"/>
    </source>
</evidence>